<dbReference type="PANTHER" id="PTHR11679">
    <property type="entry name" value="VESICLE PROTEIN SORTING-ASSOCIATED"/>
    <property type="match status" value="1"/>
</dbReference>
<dbReference type="InterPro" id="IPR001619">
    <property type="entry name" value="Sec1-like"/>
</dbReference>
<evidence type="ECO:0000313" key="3">
    <source>
        <dbReference type="Proteomes" id="UP001164746"/>
    </source>
</evidence>
<dbReference type="InterPro" id="IPR043155">
    <property type="entry name" value="VPS33_dom3b"/>
</dbReference>
<evidence type="ECO:0000256" key="1">
    <source>
        <dbReference type="ARBA" id="ARBA00009884"/>
    </source>
</evidence>
<proteinExistence type="inferred from homology"/>
<dbReference type="SUPFAM" id="SSF56815">
    <property type="entry name" value="Sec1/munc18-like (SM) proteins"/>
    <property type="match status" value="3"/>
</dbReference>
<dbReference type="InterPro" id="IPR036045">
    <property type="entry name" value="Sec1-like_sf"/>
</dbReference>
<comment type="similarity">
    <text evidence="1">Belongs to the STXBP/unc-18/SEC1 family.</text>
</comment>
<dbReference type="Proteomes" id="UP001164746">
    <property type="component" value="Chromosome 4"/>
</dbReference>
<gene>
    <name evidence="2" type="ORF">MAR_008102</name>
</gene>
<accession>A0ABY7DXC5</accession>
<evidence type="ECO:0000313" key="2">
    <source>
        <dbReference type="EMBL" id="WAR01544.1"/>
    </source>
</evidence>
<name>A0ABY7DXC5_MYAAR</name>
<dbReference type="InterPro" id="IPR043154">
    <property type="entry name" value="Sec-1-like_dom1"/>
</dbReference>
<dbReference type="Pfam" id="PF00995">
    <property type="entry name" value="Sec1"/>
    <property type="match status" value="4"/>
</dbReference>
<dbReference type="EMBL" id="CP111015">
    <property type="protein sequence ID" value="WAR01544.1"/>
    <property type="molecule type" value="Genomic_DNA"/>
</dbReference>
<reference evidence="2" key="1">
    <citation type="submission" date="2022-11" db="EMBL/GenBank/DDBJ databases">
        <title>Centuries of genome instability and evolution in soft-shell clam transmissible cancer (bioRxiv).</title>
        <authorList>
            <person name="Hart S.F.M."/>
            <person name="Yonemitsu M.A."/>
            <person name="Giersch R.M."/>
            <person name="Beal B.F."/>
            <person name="Arriagada G."/>
            <person name="Davis B.W."/>
            <person name="Ostrander E.A."/>
            <person name="Goff S.P."/>
            <person name="Metzger M.J."/>
        </authorList>
    </citation>
    <scope>NUCLEOTIDE SEQUENCE</scope>
    <source>
        <strain evidence="2">MELC-2E11</strain>
        <tissue evidence="2">Siphon/mantle</tissue>
    </source>
</reference>
<dbReference type="InterPro" id="IPR027482">
    <property type="entry name" value="Sec1-like_dom2"/>
</dbReference>
<keyword evidence="3" id="KW-1185">Reference proteome</keyword>
<sequence>MAGSGNHLGNGKLNLGSLRDYYRRELLECLDKCNGTKALVWDDALTGPFGLIVEYSLLKEHDVEKMMSLPKDNQALAPSSVQNIIFVTRPKLDLMDQIAQSLLNLSMIPFDSDLMSMEMDNSFRECFLENDMTSMFHAAQSLITIQSLYGIIPNIDGKGECAKITPQIDNLFIIDRTVDLLTPLLTQLTYEGLIDEMYGINNTSAKFPPQKFLSKNESSTSDMEYKTVVLNSGDELFSELRDKNFSAVGQVVSRKAKFITAEFDEATDTEEFMECLHCQQDLYKGEDTDKVCPYLEDCIGRREPLLKILRLLCIQSFCNNGLKPKVLDYYKREILQNPNDISYVYSGYAPLSVRLIKFLARPGWRSITEVLNMLPGPTFNEVQQIPVALRKRRSSVTSSHSSIADQKVTLVFFLGGVTFAEIAALRFLAQQDDGGTDYVIATTKIISGQSLLDKLNPNDISYVYSGYAPLSVRLIKFLARPGWRSITEVLNMLPGPTFNEVQQIPVALRKRRSSVTSSHSSIADQKVTLVFFLGGVTFAEIAALRFLAQQDDGGTDYVIATTKIISGQSLLDKLVCHIEPEKLNPFMPQGTATQGSSVTSSHSNIADQKVTLVFFLGGVTFAEIAALRFLAQQDDGGTDYVIATTKIISGQSLLDKLVCHIEPEKLNPFIFYECGTCAFNFI</sequence>
<protein>
    <submittedName>
        <fullName evidence="2">VP33A-like protein</fullName>
    </submittedName>
</protein>
<organism evidence="2 3">
    <name type="scientific">Mya arenaria</name>
    <name type="common">Soft-shell clam</name>
    <dbReference type="NCBI Taxonomy" id="6604"/>
    <lineage>
        <taxon>Eukaryota</taxon>
        <taxon>Metazoa</taxon>
        <taxon>Spiralia</taxon>
        <taxon>Lophotrochozoa</taxon>
        <taxon>Mollusca</taxon>
        <taxon>Bivalvia</taxon>
        <taxon>Autobranchia</taxon>
        <taxon>Heteroconchia</taxon>
        <taxon>Euheterodonta</taxon>
        <taxon>Imparidentia</taxon>
        <taxon>Neoheterodontei</taxon>
        <taxon>Myida</taxon>
        <taxon>Myoidea</taxon>
        <taxon>Myidae</taxon>
        <taxon>Mya</taxon>
    </lineage>
</organism>
<dbReference type="Gene3D" id="3.40.50.1910">
    <property type="match status" value="4"/>
</dbReference>
<dbReference type="Gene3D" id="1.25.40.850">
    <property type="match status" value="1"/>
</dbReference>
<dbReference type="Gene3D" id="3.40.50.2060">
    <property type="match status" value="1"/>
</dbReference>